<sequence length="220" mass="23846">MINCPSCGAALTLRSAAQVYSTCSYCQSLVLHSALGIEDLGKVAVLPFDMSPIRLGTRLRVEQDRFHVVGRVRWGWSGGAWNEWLLEAGDGSPAWLAEAMGMYLFTRECHALGDDPVVVAFASGREPQLGQAILLDGTLLRATDIKAAQCLGSEGDLPFATLPGTELVNADFRSRTGAALSLQRQGESVSAWFGHFCELVDLEPEGLREIEGWPLPEALR</sequence>
<dbReference type="Pfam" id="PF13785">
    <property type="entry name" value="DUF4178"/>
    <property type="match status" value="1"/>
</dbReference>
<comment type="caution">
    <text evidence="2">The sequence shown here is derived from an EMBL/GenBank/DDBJ whole genome shotgun (WGS) entry which is preliminary data.</text>
</comment>
<reference evidence="2" key="1">
    <citation type="submission" date="2020-11" db="EMBL/GenBank/DDBJ databases">
        <title>Novosphingobium aureum sp. nov., a marine bacterium isolated from sediment of a salt flat.</title>
        <authorList>
            <person name="Yoo Y."/>
            <person name="Kim J.-J."/>
        </authorList>
    </citation>
    <scope>NUCLEOTIDE SEQUENCE</scope>
    <source>
        <strain evidence="2">YJ-S2-02</strain>
    </source>
</reference>
<feature type="domain" description="DUF4178" evidence="1">
    <location>
        <begin position="54"/>
        <end position="193"/>
    </location>
</feature>
<accession>A0A931H9R1</accession>
<protein>
    <submittedName>
        <fullName evidence="2">DUF4178 domain-containing protein</fullName>
    </submittedName>
</protein>
<gene>
    <name evidence="2" type="ORF">I5E68_01385</name>
</gene>
<dbReference type="InterPro" id="IPR025235">
    <property type="entry name" value="DUF4178"/>
</dbReference>
<evidence type="ECO:0000313" key="2">
    <source>
        <dbReference type="EMBL" id="MBH0111603.1"/>
    </source>
</evidence>
<dbReference type="AlphaFoldDB" id="A0A931H9R1"/>
<name>A0A931H9R1_9SPHN</name>
<evidence type="ECO:0000313" key="3">
    <source>
        <dbReference type="Proteomes" id="UP000617634"/>
    </source>
</evidence>
<keyword evidence="3" id="KW-1185">Reference proteome</keyword>
<dbReference type="RefSeq" id="WP_197160056.1">
    <property type="nucleotide sequence ID" value="NZ_JADZGI010000001.1"/>
</dbReference>
<proteinExistence type="predicted"/>
<organism evidence="2 3">
    <name type="scientific">Novosphingobium aureum</name>
    <dbReference type="NCBI Taxonomy" id="2792964"/>
    <lineage>
        <taxon>Bacteria</taxon>
        <taxon>Pseudomonadati</taxon>
        <taxon>Pseudomonadota</taxon>
        <taxon>Alphaproteobacteria</taxon>
        <taxon>Sphingomonadales</taxon>
        <taxon>Sphingomonadaceae</taxon>
        <taxon>Novosphingobium</taxon>
    </lineage>
</organism>
<dbReference type="Proteomes" id="UP000617634">
    <property type="component" value="Unassembled WGS sequence"/>
</dbReference>
<evidence type="ECO:0000259" key="1">
    <source>
        <dbReference type="Pfam" id="PF13785"/>
    </source>
</evidence>
<dbReference type="EMBL" id="JADZGI010000001">
    <property type="protein sequence ID" value="MBH0111603.1"/>
    <property type="molecule type" value="Genomic_DNA"/>
</dbReference>